<reference evidence="1" key="1">
    <citation type="submission" date="2023-03" db="EMBL/GenBank/DDBJ databases">
        <title>Massive genome expansion in bonnet fungi (Mycena s.s.) driven by repeated elements and novel gene families across ecological guilds.</title>
        <authorList>
            <consortium name="Lawrence Berkeley National Laboratory"/>
            <person name="Harder C.B."/>
            <person name="Miyauchi S."/>
            <person name="Viragh M."/>
            <person name="Kuo A."/>
            <person name="Thoen E."/>
            <person name="Andreopoulos B."/>
            <person name="Lu D."/>
            <person name="Skrede I."/>
            <person name="Drula E."/>
            <person name="Henrissat B."/>
            <person name="Morin E."/>
            <person name="Kohler A."/>
            <person name="Barry K."/>
            <person name="LaButti K."/>
            <person name="Morin E."/>
            <person name="Salamov A."/>
            <person name="Lipzen A."/>
            <person name="Mereny Z."/>
            <person name="Hegedus B."/>
            <person name="Baldrian P."/>
            <person name="Stursova M."/>
            <person name="Weitz H."/>
            <person name="Taylor A."/>
            <person name="Grigoriev I.V."/>
            <person name="Nagy L.G."/>
            <person name="Martin F."/>
            <person name="Kauserud H."/>
        </authorList>
    </citation>
    <scope>NUCLEOTIDE SEQUENCE</scope>
    <source>
        <strain evidence="1">CBHHK182m</strain>
    </source>
</reference>
<comment type="caution">
    <text evidence="1">The sequence shown here is derived from an EMBL/GenBank/DDBJ whole genome shotgun (WGS) entry which is preliminary data.</text>
</comment>
<protein>
    <submittedName>
        <fullName evidence="1">Uncharacterized protein</fullName>
    </submittedName>
</protein>
<evidence type="ECO:0000313" key="2">
    <source>
        <dbReference type="Proteomes" id="UP001215598"/>
    </source>
</evidence>
<gene>
    <name evidence="1" type="ORF">B0H16DRAFT_484164</name>
</gene>
<organism evidence="1 2">
    <name type="scientific">Mycena metata</name>
    <dbReference type="NCBI Taxonomy" id="1033252"/>
    <lineage>
        <taxon>Eukaryota</taxon>
        <taxon>Fungi</taxon>
        <taxon>Dikarya</taxon>
        <taxon>Basidiomycota</taxon>
        <taxon>Agaricomycotina</taxon>
        <taxon>Agaricomycetes</taxon>
        <taxon>Agaricomycetidae</taxon>
        <taxon>Agaricales</taxon>
        <taxon>Marasmiineae</taxon>
        <taxon>Mycenaceae</taxon>
        <taxon>Mycena</taxon>
    </lineage>
</organism>
<name>A0AAD7KES5_9AGAR</name>
<dbReference type="Proteomes" id="UP001215598">
    <property type="component" value="Unassembled WGS sequence"/>
</dbReference>
<accession>A0AAD7KES5</accession>
<dbReference type="EMBL" id="JARKIB010000003">
    <property type="protein sequence ID" value="KAJ7783209.1"/>
    <property type="molecule type" value="Genomic_DNA"/>
</dbReference>
<sequence>MPAAEAFFLEKSLSADTTQRDTGVAPKGVSALKWAATEDGRAAFSSQFKIHKTRVARRLTDSEGRLLSQALKLLPSRLWMQERAEKLFAILSDKASYTPPQPDIRAANIAQLRGLQAEYLSWLSPRIAVGAGGDGTLSNADRVLTKYYEELQNLCVDVRNLRSQCPPPRKASGPTL</sequence>
<proteinExistence type="predicted"/>
<evidence type="ECO:0000313" key="1">
    <source>
        <dbReference type="EMBL" id="KAJ7783209.1"/>
    </source>
</evidence>
<dbReference type="AlphaFoldDB" id="A0AAD7KES5"/>
<keyword evidence="2" id="KW-1185">Reference proteome</keyword>